<dbReference type="EMBL" id="KL597001">
    <property type="protein sequence ID" value="KER21029.1"/>
    <property type="molecule type" value="Genomic_DNA"/>
</dbReference>
<dbReference type="AlphaFoldDB" id="A0A075A0U2"/>
<proteinExistence type="predicted"/>
<organism evidence="1 2">
    <name type="scientific">Opisthorchis viverrini</name>
    <name type="common">Southeast Asian liver fluke</name>
    <dbReference type="NCBI Taxonomy" id="6198"/>
    <lineage>
        <taxon>Eukaryota</taxon>
        <taxon>Metazoa</taxon>
        <taxon>Spiralia</taxon>
        <taxon>Lophotrochozoa</taxon>
        <taxon>Platyhelminthes</taxon>
        <taxon>Trematoda</taxon>
        <taxon>Digenea</taxon>
        <taxon>Opisthorchiida</taxon>
        <taxon>Opisthorchiata</taxon>
        <taxon>Opisthorchiidae</taxon>
        <taxon>Opisthorchis</taxon>
    </lineage>
</organism>
<gene>
    <name evidence="1" type="ORF">T265_10554</name>
</gene>
<name>A0A075A0U2_OPIVI</name>
<dbReference type="CTD" id="20324722"/>
<keyword evidence="2" id="KW-1185">Reference proteome</keyword>
<reference evidence="1 2" key="1">
    <citation type="submission" date="2013-11" db="EMBL/GenBank/DDBJ databases">
        <title>Opisthorchis viverrini - life in the bile duct.</title>
        <authorList>
            <person name="Young N.D."/>
            <person name="Nagarajan N."/>
            <person name="Lin S.J."/>
            <person name="Korhonen P.K."/>
            <person name="Jex A.R."/>
            <person name="Hall R.S."/>
            <person name="Safavi-Hemami H."/>
            <person name="Kaewkong W."/>
            <person name="Bertrand D."/>
            <person name="Gao S."/>
            <person name="Seet Q."/>
            <person name="Wongkham S."/>
            <person name="Teh B.T."/>
            <person name="Wongkham C."/>
            <person name="Intapan P.M."/>
            <person name="Maleewong W."/>
            <person name="Yang X."/>
            <person name="Hu M."/>
            <person name="Wang Z."/>
            <person name="Hofmann A."/>
            <person name="Sternberg P.W."/>
            <person name="Tan P."/>
            <person name="Wang J."/>
            <person name="Gasser R.B."/>
        </authorList>
    </citation>
    <scope>NUCLEOTIDE SEQUENCE [LARGE SCALE GENOMIC DNA]</scope>
</reference>
<dbReference type="KEGG" id="ovi:T265_10554"/>
<protein>
    <submittedName>
        <fullName evidence="1">Uncharacterized protein</fullName>
    </submittedName>
</protein>
<evidence type="ECO:0000313" key="2">
    <source>
        <dbReference type="Proteomes" id="UP000054324"/>
    </source>
</evidence>
<dbReference type="Proteomes" id="UP000054324">
    <property type="component" value="Unassembled WGS sequence"/>
</dbReference>
<evidence type="ECO:0000313" key="1">
    <source>
        <dbReference type="EMBL" id="KER21029.1"/>
    </source>
</evidence>
<sequence length="108" mass="12283">MLFRHIFNSSFAWAFGKIGYGCYHNIDAPRLSRGSEFIECAECSGLSGVGFETELRSVPQSKLVTVQPTPAITTIPDQVRYAAFRRNICARVSYKLQLSYDKRQRNKD</sequence>
<dbReference type="GeneID" id="20324722"/>
<dbReference type="RefSeq" id="XP_009175220.1">
    <property type="nucleotide sequence ID" value="XM_009176956.1"/>
</dbReference>
<accession>A0A075A0U2</accession>